<comment type="caution">
    <text evidence="2">The sequence shown here is derived from an EMBL/GenBank/DDBJ whole genome shotgun (WGS) entry which is preliminary data.</text>
</comment>
<evidence type="ECO:0000259" key="1">
    <source>
        <dbReference type="Pfam" id="PF14129"/>
    </source>
</evidence>
<sequence length="119" mass="14334">MRTFIFCLFSVVTIFIFSCKTKNKKMEVLPFDTMKVVIWDLMNVNEWNNTLIIKDSGLIKSKNNLKLFQQVFYIHHVSKEQFYYSYQFYEQHPDKLKALMDTVSTYGPRQRFMPTIKPK</sequence>
<gene>
    <name evidence="2" type="ORF">GALL_149750</name>
</gene>
<name>A0A1J5S3Y8_9ZZZZ</name>
<accession>A0A1J5S3Y8</accession>
<dbReference type="PROSITE" id="PS51257">
    <property type="entry name" value="PROKAR_LIPOPROTEIN"/>
    <property type="match status" value="1"/>
</dbReference>
<reference evidence="2" key="1">
    <citation type="submission" date="2016-10" db="EMBL/GenBank/DDBJ databases">
        <title>Sequence of Gallionella enrichment culture.</title>
        <authorList>
            <person name="Poehlein A."/>
            <person name="Muehling M."/>
            <person name="Daniel R."/>
        </authorList>
    </citation>
    <scope>NUCLEOTIDE SEQUENCE</scope>
</reference>
<dbReference type="AlphaFoldDB" id="A0A1J5S3Y8"/>
<evidence type="ECO:0000313" key="2">
    <source>
        <dbReference type="EMBL" id="OIR02975.1"/>
    </source>
</evidence>
<dbReference type="EMBL" id="MLJW01000070">
    <property type="protein sequence ID" value="OIR02975.1"/>
    <property type="molecule type" value="Genomic_DNA"/>
</dbReference>
<protein>
    <recommendedName>
        <fullName evidence="1">DUF4296 domain-containing protein</fullName>
    </recommendedName>
</protein>
<organism evidence="2">
    <name type="scientific">mine drainage metagenome</name>
    <dbReference type="NCBI Taxonomy" id="410659"/>
    <lineage>
        <taxon>unclassified sequences</taxon>
        <taxon>metagenomes</taxon>
        <taxon>ecological metagenomes</taxon>
    </lineage>
</organism>
<proteinExistence type="predicted"/>
<dbReference type="InterPro" id="IPR025381">
    <property type="entry name" value="DUF4296"/>
</dbReference>
<dbReference type="Pfam" id="PF14129">
    <property type="entry name" value="DUF4296"/>
    <property type="match status" value="1"/>
</dbReference>
<feature type="domain" description="DUF4296" evidence="1">
    <location>
        <begin position="28"/>
        <end position="104"/>
    </location>
</feature>